<dbReference type="InParanoid" id="A0A2H3E587"/>
<evidence type="ECO:0000313" key="1">
    <source>
        <dbReference type="EMBL" id="PBL01305.1"/>
    </source>
</evidence>
<dbReference type="Gene3D" id="3.80.10.10">
    <property type="entry name" value="Ribonuclease Inhibitor"/>
    <property type="match status" value="1"/>
</dbReference>
<organism evidence="1 2">
    <name type="scientific">Armillaria gallica</name>
    <name type="common">Bulbous honey fungus</name>
    <name type="synonym">Armillaria bulbosa</name>
    <dbReference type="NCBI Taxonomy" id="47427"/>
    <lineage>
        <taxon>Eukaryota</taxon>
        <taxon>Fungi</taxon>
        <taxon>Dikarya</taxon>
        <taxon>Basidiomycota</taxon>
        <taxon>Agaricomycotina</taxon>
        <taxon>Agaricomycetes</taxon>
        <taxon>Agaricomycetidae</taxon>
        <taxon>Agaricales</taxon>
        <taxon>Marasmiineae</taxon>
        <taxon>Physalacriaceae</taxon>
        <taxon>Armillaria</taxon>
    </lineage>
</organism>
<accession>A0A2H3E587</accession>
<name>A0A2H3E587_ARMGA</name>
<keyword evidence="2" id="KW-1185">Reference proteome</keyword>
<reference evidence="2" key="1">
    <citation type="journal article" date="2017" name="Nat. Ecol. Evol.">
        <title>Genome expansion and lineage-specific genetic innovations in the forest pathogenic fungi Armillaria.</title>
        <authorList>
            <person name="Sipos G."/>
            <person name="Prasanna A.N."/>
            <person name="Walter M.C."/>
            <person name="O'Connor E."/>
            <person name="Balint B."/>
            <person name="Krizsan K."/>
            <person name="Kiss B."/>
            <person name="Hess J."/>
            <person name="Varga T."/>
            <person name="Slot J."/>
            <person name="Riley R."/>
            <person name="Boka B."/>
            <person name="Rigling D."/>
            <person name="Barry K."/>
            <person name="Lee J."/>
            <person name="Mihaltcheva S."/>
            <person name="LaButti K."/>
            <person name="Lipzen A."/>
            <person name="Waldron R."/>
            <person name="Moloney N.M."/>
            <person name="Sperisen C."/>
            <person name="Kredics L."/>
            <person name="Vagvoelgyi C."/>
            <person name="Patrignani A."/>
            <person name="Fitzpatrick D."/>
            <person name="Nagy I."/>
            <person name="Doyle S."/>
            <person name="Anderson J.B."/>
            <person name="Grigoriev I.V."/>
            <person name="Gueldener U."/>
            <person name="Muensterkoetter M."/>
            <person name="Nagy L.G."/>
        </authorList>
    </citation>
    <scope>NUCLEOTIDE SEQUENCE [LARGE SCALE GENOMIC DNA]</scope>
    <source>
        <strain evidence="2">Ar21-2</strain>
    </source>
</reference>
<dbReference type="EMBL" id="KZ293646">
    <property type="protein sequence ID" value="PBL01305.1"/>
    <property type="molecule type" value="Genomic_DNA"/>
</dbReference>
<protein>
    <submittedName>
        <fullName evidence="1">Uncharacterized protein</fullName>
    </submittedName>
</protein>
<dbReference type="AlphaFoldDB" id="A0A2H3E587"/>
<dbReference type="OrthoDB" id="3261552at2759"/>
<sequence>MPSVPKINQLPHELLALIFATGLRDLSSDAQRPILALICSICHHWRDVAVGASELWTTIHISSERHLPAAQAFLERSKDRLIDVVVDGVYAPEQIYSSAIAMITAVQTAPHIFRVRTLTMTLYDLNIYNVFSNVYRSISATNLASLSIRLANDFWPFLGYPSLFENTKSLCHFDTQGNFLTVVPSRADLTTLELSNYSPTHVDIQKLFNASSCLEPLARPNEDDGAPITITAPTTLKSLAVSVCYTHSNGTSMCGCVLDKLCIPKLEYLEELAKLQTLRLQRCRITSADQFFLSLKELRRLELVDMSPELVALSITRDSIPSRRVEQ</sequence>
<dbReference type="OMA" id="CIREREC"/>
<gene>
    <name evidence="1" type="ORF">ARMGADRAFT_1073600</name>
</gene>
<dbReference type="Proteomes" id="UP000217790">
    <property type="component" value="Unassembled WGS sequence"/>
</dbReference>
<evidence type="ECO:0000313" key="2">
    <source>
        <dbReference type="Proteomes" id="UP000217790"/>
    </source>
</evidence>
<proteinExistence type="predicted"/>
<dbReference type="STRING" id="47427.A0A2H3E587"/>
<dbReference type="SUPFAM" id="SSF52058">
    <property type="entry name" value="L domain-like"/>
    <property type="match status" value="1"/>
</dbReference>
<dbReference type="InterPro" id="IPR032675">
    <property type="entry name" value="LRR_dom_sf"/>
</dbReference>